<keyword evidence="6" id="KW-1185">Reference proteome</keyword>
<sequence length="377" mass="40380">MLVATNLRAPFTAMAPLLDMIQNALNVGTSEAGIVMAIPLFAFMLFSPFVPMITRKTGLENGLLYTVILIGLGILLRSFGGLSFLYLGTAIIGLGIAAGNVILPSYIKLKFPHKIPLVTSSYVLTMGLTAAISSAIVIPLAQVHDLNWRFAAGAFVILPIITVILWAPQARKSTKEKMGDITKQYLSPIWRYALAWQVTFFFACNSILFYAMISWLPSIFNEIGLSPEKSATLHGALQLASAVPGLILVPLINRTKDQRGIATLVAIFNLLGLLGLLLLPAWATFWTIIIGLGTGGGFILALSFMGLRTSNSDRAASLSSMSQTIGYLAAGAATLVLAKVAEANDSWQPILIICMALCVTQGLIGLFAGRSIQISYD</sequence>
<keyword evidence="1 4" id="KW-0812">Transmembrane</keyword>
<evidence type="ECO:0000256" key="3">
    <source>
        <dbReference type="ARBA" id="ARBA00023136"/>
    </source>
</evidence>
<feature type="transmembrane region" description="Helical" evidence="4">
    <location>
        <begin position="260"/>
        <end position="279"/>
    </location>
</feature>
<accession>A0A1B3B9W7</accession>
<evidence type="ECO:0000256" key="4">
    <source>
        <dbReference type="SAM" id="Phobius"/>
    </source>
</evidence>
<feature type="transmembrane region" description="Helical" evidence="4">
    <location>
        <begin position="347"/>
        <end position="368"/>
    </location>
</feature>
<feature type="transmembrane region" description="Helical" evidence="4">
    <location>
        <begin position="32"/>
        <end position="50"/>
    </location>
</feature>
<dbReference type="KEGG" id="ksd:KS2013_803"/>
<feature type="transmembrane region" description="Helical" evidence="4">
    <location>
        <begin position="85"/>
        <end position="103"/>
    </location>
</feature>
<feature type="transmembrane region" description="Helical" evidence="4">
    <location>
        <begin position="233"/>
        <end position="253"/>
    </location>
</feature>
<protein>
    <submittedName>
        <fullName evidence="5">MFS transporter</fullName>
    </submittedName>
</protein>
<dbReference type="PANTHER" id="PTHR23523:SF2">
    <property type="entry name" value="2-NITROIMIDAZOLE TRANSPORTER"/>
    <property type="match status" value="1"/>
</dbReference>
<proteinExistence type="predicted"/>
<feature type="transmembrane region" description="Helical" evidence="4">
    <location>
        <begin position="325"/>
        <end position="341"/>
    </location>
</feature>
<feature type="transmembrane region" description="Helical" evidence="4">
    <location>
        <begin position="189"/>
        <end position="213"/>
    </location>
</feature>
<evidence type="ECO:0000256" key="2">
    <source>
        <dbReference type="ARBA" id="ARBA00022989"/>
    </source>
</evidence>
<dbReference type="InterPro" id="IPR036259">
    <property type="entry name" value="MFS_trans_sf"/>
</dbReference>
<reference evidence="6" key="1">
    <citation type="submission" date="2015-08" db="EMBL/GenBank/DDBJ databases">
        <authorList>
            <person name="Kim K.M."/>
        </authorList>
    </citation>
    <scope>NUCLEOTIDE SEQUENCE [LARGE SCALE GENOMIC DNA]</scope>
    <source>
        <strain evidence="6">KCTC 23892</strain>
    </source>
</reference>
<feature type="transmembrane region" description="Helical" evidence="4">
    <location>
        <begin position="285"/>
        <end position="304"/>
    </location>
</feature>
<feature type="transmembrane region" description="Helical" evidence="4">
    <location>
        <begin position="62"/>
        <end position="79"/>
    </location>
</feature>
<keyword evidence="3 4" id="KW-0472">Membrane</keyword>
<dbReference type="PANTHER" id="PTHR23523">
    <property type="match status" value="1"/>
</dbReference>
<evidence type="ECO:0000256" key="1">
    <source>
        <dbReference type="ARBA" id="ARBA00022692"/>
    </source>
</evidence>
<feature type="transmembrane region" description="Helical" evidence="4">
    <location>
        <begin position="150"/>
        <end position="168"/>
    </location>
</feature>
<keyword evidence="2 4" id="KW-1133">Transmembrane helix</keyword>
<organism evidence="5 6">
    <name type="scientific">Kangiella sediminilitoris</name>
    <dbReference type="NCBI Taxonomy" id="1144748"/>
    <lineage>
        <taxon>Bacteria</taxon>
        <taxon>Pseudomonadati</taxon>
        <taxon>Pseudomonadota</taxon>
        <taxon>Gammaproteobacteria</taxon>
        <taxon>Kangiellales</taxon>
        <taxon>Kangiellaceae</taxon>
        <taxon>Kangiella</taxon>
    </lineage>
</organism>
<dbReference type="EMBL" id="CP012418">
    <property type="protein sequence ID" value="AOE49526.1"/>
    <property type="molecule type" value="Genomic_DNA"/>
</dbReference>
<feature type="transmembrane region" description="Helical" evidence="4">
    <location>
        <begin position="115"/>
        <end position="138"/>
    </location>
</feature>
<dbReference type="PATRIC" id="fig|1144748.3.peg.813"/>
<dbReference type="Gene3D" id="1.20.1250.20">
    <property type="entry name" value="MFS general substrate transporter like domains"/>
    <property type="match status" value="1"/>
</dbReference>
<dbReference type="Proteomes" id="UP000094147">
    <property type="component" value="Chromosome"/>
</dbReference>
<dbReference type="AlphaFoldDB" id="A0A1B3B9W7"/>
<dbReference type="InterPro" id="IPR011701">
    <property type="entry name" value="MFS"/>
</dbReference>
<name>A0A1B3B9W7_9GAMM</name>
<dbReference type="GO" id="GO:0022857">
    <property type="term" value="F:transmembrane transporter activity"/>
    <property type="evidence" value="ECO:0007669"/>
    <property type="project" value="InterPro"/>
</dbReference>
<evidence type="ECO:0000313" key="6">
    <source>
        <dbReference type="Proteomes" id="UP000094147"/>
    </source>
</evidence>
<dbReference type="SUPFAM" id="SSF103473">
    <property type="entry name" value="MFS general substrate transporter"/>
    <property type="match status" value="1"/>
</dbReference>
<gene>
    <name evidence="5" type="ORF">KS2013_803</name>
</gene>
<dbReference type="Pfam" id="PF07690">
    <property type="entry name" value="MFS_1"/>
    <property type="match status" value="1"/>
</dbReference>
<evidence type="ECO:0000313" key="5">
    <source>
        <dbReference type="EMBL" id="AOE49526.1"/>
    </source>
</evidence>
<dbReference type="InterPro" id="IPR052524">
    <property type="entry name" value="MFS_Cyanate_Porter"/>
</dbReference>